<evidence type="ECO:0000313" key="3">
    <source>
        <dbReference type="EnsemblMetazoa" id="CapteP199124"/>
    </source>
</evidence>
<keyword evidence="1" id="KW-1133">Transmembrane helix</keyword>
<evidence type="ECO:0000256" key="1">
    <source>
        <dbReference type="SAM" id="Phobius"/>
    </source>
</evidence>
<keyword evidence="1" id="KW-0812">Transmembrane</keyword>
<keyword evidence="1" id="KW-0472">Membrane</keyword>
<dbReference type="HOGENOM" id="CLU_1361568_0_0_1"/>
<keyword evidence="4" id="KW-1185">Reference proteome</keyword>
<reference evidence="4" key="1">
    <citation type="submission" date="2012-12" db="EMBL/GenBank/DDBJ databases">
        <authorList>
            <person name="Hellsten U."/>
            <person name="Grimwood J."/>
            <person name="Chapman J.A."/>
            <person name="Shapiro H."/>
            <person name="Aerts A."/>
            <person name="Otillar R.P."/>
            <person name="Terry A.Y."/>
            <person name="Boore J.L."/>
            <person name="Simakov O."/>
            <person name="Marletaz F."/>
            <person name="Cho S.-J."/>
            <person name="Edsinger-Gonzales E."/>
            <person name="Havlak P."/>
            <person name="Kuo D.-H."/>
            <person name="Larsson T."/>
            <person name="Lv J."/>
            <person name="Arendt D."/>
            <person name="Savage R."/>
            <person name="Osoegawa K."/>
            <person name="de Jong P."/>
            <person name="Lindberg D.R."/>
            <person name="Seaver E.C."/>
            <person name="Weisblat D.A."/>
            <person name="Putnam N.H."/>
            <person name="Grigoriev I.V."/>
            <person name="Rokhsar D.S."/>
        </authorList>
    </citation>
    <scope>NUCLEOTIDE SEQUENCE</scope>
    <source>
        <strain evidence="4">I ESC-2004</strain>
    </source>
</reference>
<protein>
    <submittedName>
        <fullName evidence="2 3">Uncharacterized protein</fullName>
    </submittedName>
</protein>
<proteinExistence type="predicted"/>
<dbReference type="Proteomes" id="UP000014760">
    <property type="component" value="Unassembled WGS sequence"/>
</dbReference>
<evidence type="ECO:0000313" key="4">
    <source>
        <dbReference type="Proteomes" id="UP000014760"/>
    </source>
</evidence>
<sequence length="204" mass="23210">MRWELLFFVLSLLATLLGLSLVFAFIARYLVPNATRVDIVYTACEVTHIRPQHHNHTGIAQHDSTCLTVAIAHRLDNTTLAHGYLYAEKPHQHTSPCFCLHCDPRLDESGSMTWGGRKERLSIGDQLSCFYRISELSEHSPMKVGGDEESFDSNWFLFHVMFWPTSLFIAGLVCLFFASINLLHLHVQNGLYSDARSSCLPWEL</sequence>
<dbReference type="EnsemblMetazoa" id="CapteT199124">
    <property type="protein sequence ID" value="CapteP199124"/>
    <property type="gene ID" value="CapteG199124"/>
</dbReference>
<reference evidence="3" key="3">
    <citation type="submission" date="2015-06" db="UniProtKB">
        <authorList>
            <consortium name="EnsemblMetazoa"/>
        </authorList>
    </citation>
    <scope>IDENTIFICATION</scope>
</reference>
<dbReference type="EMBL" id="AMQN01005001">
    <property type="status" value="NOT_ANNOTATED_CDS"/>
    <property type="molecule type" value="Genomic_DNA"/>
</dbReference>
<reference evidence="2 4" key="2">
    <citation type="journal article" date="2013" name="Nature">
        <title>Insights into bilaterian evolution from three spiralian genomes.</title>
        <authorList>
            <person name="Simakov O."/>
            <person name="Marletaz F."/>
            <person name="Cho S.J."/>
            <person name="Edsinger-Gonzales E."/>
            <person name="Havlak P."/>
            <person name="Hellsten U."/>
            <person name="Kuo D.H."/>
            <person name="Larsson T."/>
            <person name="Lv J."/>
            <person name="Arendt D."/>
            <person name="Savage R."/>
            <person name="Osoegawa K."/>
            <person name="de Jong P."/>
            <person name="Grimwood J."/>
            <person name="Chapman J.A."/>
            <person name="Shapiro H."/>
            <person name="Aerts A."/>
            <person name="Otillar R.P."/>
            <person name="Terry A.Y."/>
            <person name="Boore J.L."/>
            <person name="Grigoriev I.V."/>
            <person name="Lindberg D.R."/>
            <person name="Seaver E.C."/>
            <person name="Weisblat D.A."/>
            <person name="Putnam N.H."/>
            <person name="Rokhsar D.S."/>
        </authorList>
    </citation>
    <scope>NUCLEOTIDE SEQUENCE</scope>
    <source>
        <strain evidence="2 4">I ESC-2004</strain>
    </source>
</reference>
<evidence type="ECO:0000313" key="2">
    <source>
        <dbReference type="EMBL" id="ELU13972.1"/>
    </source>
</evidence>
<dbReference type="EMBL" id="KB294881">
    <property type="protein sequence ID" value="ELU13972.1"/>
    <property type="molecule type" value="Genomic_DNA"/>
</dbReference>
<gene>
    <name evidence="2" type="ORF">CAPTEDRAFT_199124</name>
</gene>
<name>R7V666_CAPTE</name>
<organism evidence="2">
    <name type="scientific">Capitella teleta</name>
    <name type="common">Polychaete worm</name>
    <dbReference type="NCBI Taxonomy" id="283909"/>
    <lineage>
        <taxon>Eukaryota</taxon>
        <taxon>Metazoa</taxon>
        <taxon>Spiralia</taxon>
        <taxon>Lophotrochozoa</taxon>
        <taxon>Annelida</taxon>
        <taxon>Polychaeta</taxon>
        <taxon>Sedentaria</taxon>
        <taxon>Scolecida</taxon>
        <taxon>Capitellidae</taxon>
        <taxon>Capitella</taxon>
    </lineage>
</organism>
<accession>R7V666</accession>
<feature type="transmembrane region" description="Helical" evidence="1">
    <location>
        <begin position="161"/>
        <end position="183"/>
    </location>
</feature>
<dbReference type="AlphaFoldDB" id="R7V666"/>